<accession>X1M3N3</accession>
<protein>
    <submittedName>
        <fullName evidence="1">Uncharacterized protein</fullName>
    </submittedName>
</protein>
<evidence type="ECO:0000313" key="1">
    <source>
        <dbReference type="EMBL" id="GAI12686.1"/>
    </source>
</evidence>
<gene>
    <name evidence="1" type="ORF">S06H3_15794</name>
</gene>
<dbReference type="EMBL" id="BARV01007783">
    <property type="protein sequence ID" value="GAI12686.1"/>
    <property type="molecule type" value="Genomic_DNA"/>
</dbReference>
<proteinExistence type="predicted"/>
<organism evidence="1">
    <name type="scientific">marine sediment metagenome</name>
    <dbReference type="NCBI Taxonomy" id="412755"/>
    <lineage>
        <taxon>unclassified sequences</taxon>
        <taxon>metagenomes</taxon>
        <taxon>ecological metagenomes</taxon>
    </lineage>
</organism>
<sequence length="58" mass="6854">MFGSPRICSKPSVIFSAPSWPEERLQKLGFSEARLKELEERQVEMESFLKRLRPEWVS</sequence>
<comment type="caution">
    <text evidence="1">The sequence shown here is derived from an EMBL/GenBank/DDBJ whole genome shotgun (WGS) entry which is preliminary data.</text>
</comment>
<reference evidence="1" key="1">
    <citation type="journal article" date="2014" name="Front. Microbiol.">
        <title>High frequency of phylogenetically diverse reductive dehalogenase-homologous genes in deep subseafloor sedimentary metagenomes.</title>
        <authorList>
            <person name="Kawai M."/>
            <person name="Futagami T."/>
            <person name="Toyoda A."/>
            <person name="Takaki Y."/>
            <person name="Nishi S."/>
            <person name="Hori S."/>
            <person name="Arai W."/>
            <person name="Tsubouchi T."/>
            <person name="Morono Y."/>
            <person name="Uchiyama I."/>
            <person name="Ito T."/>
            <person name="Fujiyama A."/>
            <person name="Inagaki F."/>
            <person name="Takami H."/>
        </authorList>
    </citation>
    <scope>NUCLEOTIDE SEQUENCE</scope>
    <source>
        <strain evidence="1">Expedition CK06-06</strain>
    </source>
</reference>
<dbReference type="AlphaFoldDB" id="X1M3N3"/>
<feature type="non-terminal residue" evidence="1">
    <location>
        <position position="58"/>
    </location>
</feature>
<name>X1M3N3_9ZZZZ</name>